<keyword evidence="3" id="KW-1185">Reference proteome</keyword>
<name>A0A7Z2JBC7_9BURK</name>
<accession>A0A7Z2JBC7</accession>
<dbReference type="OrthoDB" id="9115466at2"/>
<dbReference type="KEGG" id="pacp:FAZ97_17375"/>
<dbReference type="InterPro" id="IPR009057">
    <property type="entry name" value="Homeodomain-like_sf"/>
</dbReference>
<dbReference type="Proteomes" id="UP000434209">
    <property type="component" value="Chromosome 2"/>
</dbReference>
<proteinExistence type="predicted"/>
<sequence length="217" mass="24244">MRKLWTEAEDDVLRDVARRGVPLIDEMHRLPGRTHAGARQHAWNYLKLRLGRHAWTEEEHAVLRQIYASDESVKRGVARLLPSRTYNQAKQESAKIGLANQGVQRTYGYSSIFYRIERALADGRAASVKQLAGELGVSISAVGRALNKQRGTRARVGDYGRLSNGGLEDLWMLGAGPDAPRPPRKTSSEACRTKRARAKVRAGRFDPFSTLRQQIAA</sequence>
<reference evidence="2 3" key="1">
    <citation type="submission" date="2019-12" db="EMBL/GenBank/DDBJ databases">
        <title>Paraburkholderia acidiphila 7Q-K02 sp. nov and Paraburkholderia acidisoli DHF22 sp. nov., two strains isolated from forest soil.</title>
        <authorList>
            <person name="Gao Z."/>
            <person name="Qiu L."/>
        </authorList>
    </citation>
    <scope>NUCLEOTIDE SEQUENCE [LARGE SCALE GENOMIC DNA]</scope>
    <source>
        <strain evidence="2 3">7Q-K02</strain>
    </source>
</reference>
<organism evidence="2 3">
    <name type="scientific">Paraburkholderia acidiphila</name>
    <dbReference type="NCBI Taxonomy" id="2571747"/>
    <lineage>
        <taxon>Bacteria</taxon>
        <taxon>Pseudomonadati</taxon>
        <taxon>Pseudomonadota</taxon>
        <taxon>Betaproteobacteria</taxon>
        <taxon>Burkholderiales</taxon>
        <taxon>Burkholderiaceae</taxon>
        <taxon>Paraburkholderia</taxon>
    </lineage>
</organism>
<dbReference type="EMBL" id="CP046910">
    <property type="protein sequence ID" value="QGZ56735.1"/>
    <property type="molecule type" value="Genomic_DNA"/>
</dbReference>
<evidence type="ECO:0000313" key="2">
    <source>
        <dbReference type="EMBL" id="QGZ56735.1"/>
    </source>
</evidence>
<dbReference type="RefSeq" id="WP_158759689.1">
    <property type="nucleotide sequence ID" value="NZ_CP046910.1"/>
</dbReference>
<feature type="region of interest" description="Disordered" evidence="1">
    <location>
        <begin position="174"/>
        <end position="193"/>
    </location>
</feature>
<dbReference type="AlphaFoldDB" id="A0A7Z2JBC7"/>
<dbReference type="SUPFAM" id="SSF46689">
    <property type="entry name" value="Homeodomain-like"/>
    <property type="match status" value="1"/>
</dbReference>
<protein>
    <submittedName>
        <fullName evidence="2">Uncharacterized protein</fullName>
    </submittedName>
</protein>
<evidence type="ECO:0000256" key="1">
    <source>
        <dbReference type="SAM" id="MobiDB-lite"/>
    </source>
</evidence>
<gene>
    <name evidence="2" type="ORF">FAZ97_17375</name>
</gene>
<evidence type="ECO:0000313" key="3">
    <source>
        <dbReference type="Proteomes" id="UP000434209"/>
    </source>
</evidence>